<dbReference type="Proteomes" id="UP000432015">
    <property type="component" value="Unassembled WGS sequence"/>
</dbReference>
<keyword evidence="4" id="KW-1185">Reference proteome</keyword>
<feature type="domain" description="FAD-binding" evidence="2">
    <location>
        <begin position="11"/>
        <end position="313"/>
    </location>
</feature>
<sequence>MTDRQNHPESVDVVVIGAGPGGCSTATRLAQAGRSVLVLEARALPRFHIGESLLPPTMALFERLGLLERVKEQGFVPKHGAEFSGPSPHRFGRVPFAKQGPGRYPSAYQVERERFDKMLADFAQEHGAQLIEEATVHDLVQEDGRVVGVRYEHEGVSHTVRAEWVVDAGGRGSKIAKSFGLRHYVDRLRMVAVFRHFANLDESKNPGYKGDIQIGRHKDGWIWAIPIREDVISVGSVMRREVLQEGDPAALLDDHVQRVPRIIQRIEGTSPGEVHVETDYCYYADTVAGPGWFMVGDAACFFDPIFSGGVLLATATGVRAAETIDTLLKEPGRTVELQTAYSNFLKTGYDTYSRIIHAYYEHGYNVRPYLEAIGLDREELRWYDNPWVVRLLSGDLWSKSELNQELRKVSRWDTFAPFERDLECPFYAELNAAEGV</sequence>
<dbReference type="EMBL" id="WOFH01000005">
    <property type="protein sequence ID" value="MUN38392.1"/>
    <property type="molecule type" value="Genomic_DNA"/>
</dbReference>
<dbReference type="RefSeq" id="WP_156217491.1">
    <property type="nucleotide sequence ID" value="NZ_WOFH01000005.1"/>
</dbReference>
<protein>
    <submittedName>
        <fullName evidence="3">FAD-dependent oxidoreductase</fullName>
    </submittedName>
</protein>
<dbReference type="Gene3D" id="3.50.50.60">
    <property type="entry name" value="FAD/NAD(P)-binding domain"/>
    <property type="match status" value="1"/>
</dbReference>
<dbReference type="PRINTS" id="PR00420">
    <property type="entry name" value="RNGMNOXGNASE"/>
</dbReference>
<dbReference type="GO" id="GO:0071949">
    <property type="term" value="F:FAD binding"/>
    <property type="evidence" value="ECO:0007669"/>
    <property type="project" value="InterPro"/>
</dbReference>
<dbReference type="InterPro" id="IPR050816">
    <property type="entry name" value="Flavin-dep_Halogenase_NPB"/>
</dbReference>
<dbReference type="PANTHER" id="PTHR43747:SF1">
    <property type="entry name" value="SLR1998 PROTEIN"/>
    <property type="match status" value="1"/>
</dbReference>
<reference evidence="3 4" key="1">
    <citation type="submission" date="2019-11" db="EMBL/GenBank/DDBJ databases">
        <authorList>
            <person name="Cao P."/>
        </authorList>
    </citation>
    <scope>NUCLEOTIDE SEQUENCE [LARGE SCALE GENOMIC DNA]</scope>
    <source>
        <strain evidence="3 4">NEAU-AAG5</strain>
    </source>
</reference>
<dbReference type="InterPro" id="IPR002938">
    <property type="entry name" value="FAD-bd"/>
</dbReference>
<evidence type="ECO:0000256" key="1">
    <source>
        <dbReference type="ARBA" id="ARBA00038396"/>
    </source>
</evidence>
<name>A0A7K1L1W3_9ACTN</name>
<proteinExistence type="inferred from homology"/>
<dbReference type="InterPro" id="IPR036188">
    <property type="entry name" value="FAD/NAD-bd_sf"/>
</dbReference>
<comment type="similarity">
    <text evidence="1">Belongs to the flavin-dependent halogenase family. Bacterial tryptophan halogenase subfamily.</text>
</comment>
<gene>
    <name evidence="3" type="ORF">GNZ18_17530</name>
</gene>
<accession>A0A7K1L1W3</accession>
<comment type="caution">
    <text evidence="3">The sequence shown here is derived from an EMBL/GenBank/DDBJ whole genome shotgun (WGS) entry which is preliminary data.</text>
</comment>
<dbReference type="PANTHER" id="PTHR43747">
    <property type="entry name" value="FAD-BINDING PROTEIN"/>
    <property type="match status" value="1"/>
</dbReference>
<evidence type="ECO:0000313" key="4">
    <source>
        <dbReference type="Proteomes" id="UP000432015"/>
    </source>
</evidence>
<dbReference type="Pfam" id="PF01494">
    <property type="entry name" value="FAD_binding_3"/>
    <property type="match status" value="1"/>
</dbReference>
<evidence type="ECO:0000313" key="3">
    <source>
        <dbReference type="EMBL" id="MUN38392.1"/>
    </source>
</evidence>
<dbReference type="AlphaFoldDB" id="A0A7K1L1W3"/>
<evidence type="ECO:0000259" key="2">
    <source>
        <dbReference type="Pfam" id="PF01494"/>
    </source>
</evidence>
<organism evidence="3 4">
    <name type="scientific">Actinomadura litoris</name>
    <dbReference type="NCBI Taxonomy" id="2678616"/>
    <lineage>
        <taxon>Bacteria</taxon>
        <taxon>Bacillati</taxon>
        <taxon>Actinomycetota</taxon>
        <taxon>Actinomycetes</taxon>
        <taxon>Streptosporangiales</taxon>
        <taxon>Thermomonosporaceae</taxon>
        <taxon>Actinomadura</taxon>
    </lineage>
</organism>
<dbReference type="SUPFAM" id="SSF51905">
    <property type="entry name" value="FAD/NAD(P)-binding domain"/>
    <property type="match status" value="1"/>
</dbReference>